<keyword evidence="2" id="KW-1185">Reference proteome</keyword>
<evidence type="ECO:0000313" key="1">
    <source>
        <dbReference type="EMBL" id="NMN94396.1"/>
    </source>
</evidence>
<comment type="caution">
    <text evidence="1">The sequence shown here is derived from an EMBL/GenBank/DDBJ whole genome shotgun (WGS) entry which is preliminary data.</text>
</comment>
<dbReference type="Proteomes" id="UP000535543">
    <property type="component" value="Unassembled WGS sequence"/>
</dbReference>
<organism evidence="1 2">
    <name type="scientific">Antrihabitans stalactiti</name>
    <dbReference type="NCBI Taxonomy" id="2584121"/>
    <lineage>
        <taxon>Bacteria</taxon>
        <taxon>Bacillati</taxon>
        <taxon>Actinomycetota</taxon>
        <taxon>Actinomycetes</taxon>
        <taxon>Mycobacteriales</taxon>
        <taxon>Nocardiaceae</taxon>
        <taxon>Antrihabitans</taxon>
    </lineage>
</organism>
<name>A0A848K9R9_9NOCA</name>
<reference evidence="1 2" key="2">
    <citation type="submission" date="2020-06" db="EMBL/GenBank/DDBJ databases">
        <title>Antribacter stalactiti gen. nov., sp. nov., a new member of the family Nacardiaceae isolated from a cave.</title>
        <authorList>
            <person name="Kim I.S."/>
        </authorList>
    </citation>
    <scope>NUCLEOTIDE SEQUENCE [LARGE SCALE GENOMIC DNA]</scope>
    <source>
        <strain evidence="1 2">YC2-7</strain>
    </source>
</reference>
<dbReference type="AlphaFoldDB" id="A0A848K9R9"/>
<sequence>MPAISEPGISLSCLMNGRTSLQACKNFADFPEASGIALVVVPACGVSVVDTAVVETASGADVEDAGANVEDAVAGVETDWLGGIGSASFASPLLPHAAELNADAAKTKIITRFPIHSPRSSAL</sequence>
<proteinExistence type="predicted"/>
<dbReference type="EMBL" id="VCQU01000001">
    <property type="protein sequence ID" value="NMN94396.1"/>
    <property type="molecule type" value="Genomic_DNA"/>
</dbReference>
<reference evidence="1 2" key="1">
    <citation type="submission" date="2019-05" db="EMBL/GenBank/DDBJ databases">
        <authorList>
            <person name="Lee S.D."/>
        </authorList>
    </citation>
    <scope>NUCLEOTIDE SEQUENCE [LARGE SCALE GENOMIC DNA]</scope>
    <source>
        <strain evidence="1 2">YC2-7</strain>
    </source>
</reference>
<evidence type="ECO:0000313" key="2">
    <source>
        <dbReference type="Proteomes" id="UP000535543"/>
    </source>
</evidence>
<gene>
    <name evidence="1" type="ORF">FGL95_04995</name>
</gene>
<protein>
    <submittedName>
        <fullName evidence="1">Uncharacterized protein</fullName>
    </submittedName>
</protein>
<accession>A0A848K9R9</accession>